<dbReference type="GO" id="GO:0005829">
    <property type="term" value="C:cytosol"/>
    <property type="evidence" value="ECO:0007669"/>
    <property type="project" value="TreeGrafter"/>
</dbReference>
<organism evidence="3 4">
    <name type="scientific">Novosphingobium colocasiae</name>
    <dbReference type="NCBI Taxonomy" id="1256513"/>
    <lineage>
        <taxon>Bacteria</taxon>
        <taxon>Pseudomonadati</taxon>
        <taxon>Pseudomonadota</taxon>
        <taxon>Alphaproteobacteria</taxon>
        <taxon>Sphingomonadales</taxon>
        <taxon>Sphingomonadaceae</taxon>
        <taxon>Novosphingobium</taxon>
    </lineage>
</organism>
<dbReference type="InterPro" id="IPR029069">
    <property type="entry name" value="HotDog_dom_sf"/>
</dbReference>
<reference evidence="3" key="2">
    <citation type="submission" date="2020-09" db="EMBL/GenBank/DDBJ databases">
        <authorList>
            <person name="Sun Q."/>
            <person name="Kim S."/>
        </authorList>
    </citation>
    <scope>NUCLEOTIDE SEQUENCE</scope>
    <source>
        <strain evidence="3">KCTC 32255</strain>
    </source>
</reference>
<dbReference type="SUPFAM" id="SSF54637">
    <property type="entry name" value="Thioesterase/thiol ester dehydrase-isomerase"/>
    <property type="match status" value="1"/>
</dbReference>
<name>A0A918PFM5_9SPHN</name>
<dbReference type="InterPro" id="IPR006683">
    <property type="entry name" value="Thioestr_dom"/>
</dbReference>
<dbReference type="Proteomes" id="UP000648075">
    <property type="component" value="Unassembled WGS sequence"/>
</dbReference>
<sequence>MSQDALPQIDSLDQVRAMLAAGRQPPLTEKLGIFLVEADYGHCVFEAVPDGSSYNPMGTVHGGFIATMLDSACGIAAHTALPPGSSYTTLELKVSYMRALSNQSGTVKAIGHLLSLGKRAAFADARLYDGKGKLCATATSTLLISGSAAKS</sequence>
<dbReference type="EMBL" id="BMZA01000007">
    <property type="protein sequence ID" value="GGZ06085.1"/>
    <property type="molecule type" value="Genomic_DNA"/>
</dbReference>
<dbReference type="PANTHER" id="PTHR43240">
    <property type="entry name" value="1,4-DIHYDROXY-2-NAPHTHOYL-COA THIOESTERASE 1"/>
    <property type="match status" value="1"/>
</dbReference>
<reference evidence="3" key="1">
    <citation type="journal article" date="2014" name="Int. J. Syst. Evol. Microbiol.">
        <title>Complete genome sequence of Corynebacterium casei LMG S-19264T (=DSM 44701T), isolated from a smear-ripened cheese.</title>
        <authorList>
            <consortium name="US DOE Joint Genome Institute (JGI-PGF)"/>
            <person name="Walter F."/>
            <person name="Albersmeier A."/>
            <person name="Kalinowski J."/>
            <person name="Ruckert C."/>
        </authorList>
    </citation>
    <scope>NUCLEOTIDE SEQUENCE</scope>
    <source>
        <strain evidence="3">KCTC 32255</strain>
    </source>
</reference>
<dbReference type="GO" id="GO:0061522">
    <property type="term" value="F:1,4-dihydroxy-2-naphthoyl-CoA thioesterase activity"/>
    <property type="evidence" value="ECO:0007669"/>
    <property type="project" value="TreeGrafter"/>
</dbReference>
<evidence type="ECO:0000313" key="4">
    <source>
        <dbReference type="Proteomes" id="UP000648075"/>
    </source>
</evidence>
<evidence type="ECO:0000313" key="3">
    <source>
        <dbReference type="EMBL" id="GGZ06085.1"/>
    </source>
</evidence>
<evidence type="ECO:0000256" key="1">
    <source>
        <dbReference type="ARBA" id="ARBA00022801"/>
    </source>
</evidence>
<gene>
    <name evidence="3" type="ORF">GCM10011614_21210</name>
</gene>
<dbReference type="Gene3D" id="3.10.129.10">
    <property type="entry name" value="Hotdog Thioesterase"/>
    <property type="match status" value="1"/>
</dbReference>
<dbReference type="NCBIfam" id="TIGR00369">
    <property type="entry name" value="unchar_dom_1"/>
    <property type="match status" value="1"/>
</dbReference>
<comment type="caution">
    <text evidence="3">The sequence shown here is derived from an EMBL/GenBank/DDBJ whole genome shotgun (WGS) entry which is preliminary data.</text>
</comment>
<proteinExistence type="predicted"/>
<dbReference type="CDD" id="cd03443">
    <property type="entry name" value="PaaI_thioesterase"/>
    <property type="match status" value="1"/>
</dbReference>
<feature type="domain" description="Thioesterase" evidence="2">
    <location>
        <begin position="57"/>
        <end position="136"/>
    </location>
</feature>
<protein>
    <recommendedName>
        <fullName evidence="2">Thioesterase domain-containing protein</fullName>
    </recommendedName>
</protein>
<dbReference type="RefSeq" id="WP_189621180.1">
    <property type="nucleotide sequence ID" value="NZ_BMZA01000007.1"/>
</dbReference>
<dbReference type="AlphaFoldDB" id="A0A918PFM5"/>
<accession>A0A918PFM5</accession>
<dbReference type="PANTHER" id="PTHR43240:SF1">
    <property type="entry name" value="BLR5584 PROTEIN"/>
    <property type="match status" value="1"/>
</dbReference>
<keyword evidence="4" id="KW-1185">Reference proteome</keyword>
<dbReference type="Pfam" id="PF03061">
    <property type="entry name" value="4HBT"/>
    <property type="match status" value="1"/>
</dbReference>
<keyword evidence="1" id="KW-0378">Hydrolase</keyword>
<dbReference type="InterPro" id="IPR003736">
    <property type="entry name" value="PAAI_dom"/>
</dbReference>
<evidence type="ECO:0000259" key="2">
    <source>
        <dbReference type="Pfam" id="PF03061"/>
    </source>
</evidence>